<keyword evidence="1" id="KW-0805">Transcription regulation</keyword>
<organism evidence="6 7">
    <name type="scientific">Arthrobacter russicus</name>
    <dbReference type="NCBI Taxonomy" id="172040"/>
    <lineage>
        <taxon>Bacteria</taxon>
        <taxon>Bacillati</taxon>
        <taxon>Actinomycetota</taxon>
        <taxon>Actinomycetes</taxon>
        <taxon>Micrococcales</taxon>
        <taxon>Micrococcaceae</taxon>
        <taxon>Arthrobacter</taxon>
    </lineage>
</organism>
<dbReference type="InterPro" id="IPR009057">
    <property type="entry name" value="Homeodomain-like_sf"/>
</dbReference>
<proteinExistence type="predicted"/>
<name>A0ABU1J892_9MICC</name>
<feature type="domain" description="HTH tetR-type" evidence="5">
    <location>
        <begin position="7"/>
        <end position="67"/>
    </location>
</feature>
<keyword evidence="3" id="KW-0804">Transcription</keyword>
<evidence type="ECO:0000313" key="6">
    <source>
        <dbReference type="EMBL" id="MDR6268644.1"/>
    </source>
</evidence>
<keyword evidence="2 4" id="KW-0238">DNA-binding</keyword>
<dbReference type="PANTHER" id="PTHR30055">
    <property type="entry name" value="HTH-TYPE TRANSCRIPTIONAL REGULATOR RUTR"/>
    <property type="match status" value="1"/>
</dbReference>
<dbReference type="Proteomes" id="UP001185069">
    <property type="component" value="Unassembled WGS sequence"/>
</dbReference>
<dbReference type="SUPFAM" id="SSF46689">
    <property type="entry name" value="Homeodomain-like"/>
    <property type="match status" value="1"/>
</dbReference>
<evidence type="ECO:0000259" key="5">
    <source>
        <dbReference type="PROSITE" id="PS50977"/>
    </source>
</evidence>
<dbReference type="Gene3D" id="1.10.357.10">
    <property type="entry name" value="Tetracycline Repressor, domain 2"/>
    <property type="match status" value="1"/>
</dbReference>
<protein>
    <submittedName>
        <fullName evidence="6">AcrR family transcriptional regulator</fullName>
    </submittedName>
</protein>
<comment type="caution">
    <text evidence="6">The sequence shown here is derived from an EMBL/GenBank/DDBJ whole genome shotgun (WGS) entry which is preliminary data.</text>
</comment>
<dbReference type="Pfam" id="PF00440">
    <property type="entry name" value="TetR_N"/>
    <property type="match status" value="1"/>
</dbReference>
<gene>
    <name evidence="6" type="ORF">JOE69_000882</name>
</gene>
<dbReference type="RefSeq" id="WP_309796415.1">
    <property type="nucleotide sequence ID" value="NZ_BAAAHY010000006.1"/>
</dbReference>
<accession>A0ABU1J892</accession>
<evidence type="ECO:0000256" key="4">
    <source>
        <dbReference type="PROSITE-ProRule" id="PRU00335"/>
    </source>
</evidence>
<dbReference type="PANTHER" id="PTHR30055:SF234">
    <property type="entry name" value="HTH-TYPE TRANSCRIPTIONAL REGULATOR BETI"/>
    <property type="match status" value="1"/>
</dbReference>
<keyword evidence="7" id="KW-1185">Reference proteome</keyword>
<dbReference type="SUPFAM" id="SSF48498">
    <property type="entry name" value="Tetracyclin repressor-like, C-terminal domain"/>
    <property type="match status" value="1"/>
</dbReference>
<dbReference type="EMBL" id="JAVDQF010000001">
    <property type="protein sequence ID" value="MDR6268644.1"/>
    <property type="molecule type" value="Genomic_DNA"/>
</dbReference>
<evidence type="ECO:0000313" key="7">
    <source>
        <dbReference type="Proteomes" id="UP001185069"/>
    </source>
</evidence>
<feature type="DNA-binding region" description="H-T-H motif" evidence="4">
    <location>
        <begin position="30"/>
        <end position="49"/>
    </location>
</feature>
<evidence type="ECO:0000256" key="1">
    <source>
        <dbReference type="ARBA" id="ARBA00023015"/>
    </source>
</evidence>
<evidence type="ECO:0000256" key="3">
    <source>
        <dbReference type="ARBA" id="ARBA00023163"/>
    </source>
</evidence>
<dbReference type="InterPro" id="IPR036271">
    <property type="entry name" value="Tet_transcr_reg_TetR-rel_C_sf"/>
</dbReference>
<sequence>MKQHAESPTKQRLLDAAAELVSGSPNQDVPIRAICERAGVQLPTLYHYFGSKDGLMDALVSFAFESYLNAKSDQPRLADPIEVLRRGWDNHVEFGLQNPQLYALMYGRTHPGGRPSAAREVERLLLLRTQEAFAAGRLKVHAELAAAQILSTNIGVTLALITEATELPDLRVSESVRDLLLGAISRAADPEAADAAQPWRSVIAKEAADLAAALEIAQPEQLPLHPRETALLRHWLQELG</sequence>
<evidence type="ECO:0000256" key="2">
    <source>
        <dbReference type="ARBA" id="ARBA00023125"/>
    </source>
</evidence>
<dbReference type="PRINTS" id="PR00455">
    <property type="entry name" value="HTHTETR"/>
</dbReference>
<dbReference type="PROSITE" id="PS50977">
    <property type="entry name" value="HTH_TETR_2"/>
    <property type="match status" value="1"/>
</dbReference>
<reference evidence="6 7" key="1">
    <citation type="submission" date="2023-07" db="EMBL/GenBank/DDBJ databases">
        <title>Sequencing the genomes of 1000 actinobacteria strains.</title>
        <authorList>
            <person name="Klenk H.-P."/>
        </authorList>
    </citation>
    <scope>NUCLEOTIDE SEQUENCE [LARGE SCALE GENOMIC DNA]</scope>
    <source>
        <strain evidence="6 7">DSM 14555</strain>
    </source>
</reference>
<dbReference type="InterPro" id="IPR001647">
    <property type="entry name" value="HTH_TetR"/>
</dbReference>
<dbReference type="InterPro" id="IPR050109">
    <property type="entry name" value="HTH-type_TetR-like_transc_reg"/>
</dbReference>